<proteinExistence type="predicted"/>
<dbReference type="GO" id="GO:0017108">
    <property type="term" value="F:5'-flap endonuclease activity"/>
    <property type="evidence" value="ECO:0007669"/>
    <property type="project" value="TreeGrafter"/>
</dbReference>
<dbReference type="Proteomes" id="UP000053558">
    <property type="component" value="Unassembled WGS sequence"/>
</dbReference>
<keyword evidence="3" id="KW-1185">Reference proteome</keyword>
<evidence type="ECO:0000313" key="3">
    <source>
        <dbReference type="Proteomes" id="UP000053558"/>
    </source>
</evidence>
<feature type="domain" description="XPG-I" evidence="1">
    <location>
        <begin position="75"/>
        <end position="143"/>
    </location>
</feature>
<dbReference type="InterPro" id="IPR029060">
    <property type="entry name" value="PIN-like_dom_sf"/>
</dbReference>
<dbReference type="InterPro" id="IPR006084">
    <property type="entry name" value="XPG/Rad2"/>
</dbReference>
<organism evidence="2 3">
    <name type="scientific">Coniophora puteana (strain RWD-64-598)</name>
    <name type="common">Brown rot fungus</name>
    <dbReference type="NCBI Taxonomy" id="741705"/>
    <lineage>
        <taxon>Eukaryota</taxon>
        <taxon>Fungi</taxon>
        <taxon>Dikarya</taxon>
        <taxon>Basidiomycota</taxon>
        <taxon>Agaricomycotina</taxon>
        <taxon>Agaricomycetes</taxon>
        <taxon>Agaricomycetidae</taxon>
        <taxon>Boletales</taxon>
        <taxon>Coniophorineae</taxon>
        <taxon>Coniophoraceae</taxon>
        <taxon>Coniophora</taxon>
    </lineage>
</organism>
<reference evidence="3" key="1">
    <citation type="journal article" date="2012" name="Science">
        <title>The Paleozoic origin of enzymatic lignin decomposition reconstructed from 31 fungal genomes.</title>
        <authorList>
            <person name="Floudas D."/>
            <person name="Binder M."/>
            <person name="Riley R."/>
            <person name="Barry K."/>
            <person name="Blanchette R.A."/>
            <person name="Henrissat B."/>
            <person name="Martinez A.T."/>
            <person name="Otillar R."/>
            <person name="Spatafora J.W."/>
            <person name="Yadav J.S."/>
            <person name="Aerts A."/>
            <person name="Benoit I."/>
            <person name="Boyd A."/>
            <person name="Carlson A."/>
            <person name="Copeland A."/>
            <person name="Coutinho P.M."/>
            <person name="de Vries R.P."/>
            <person name="Ferreira P."/>
            <person name="Findley K."/>
            <person name="Foster B."/>
            <person name="Gaskell J."/>
            <person name="Glotzer D."/>
            <person name="Gorecki P."/>
            <person name="Heitman J."/>
            <person name="Hesse C."/>
            <person name="Hori C."/>
            <person name="Igarashi K."/>
            <person name="Jurgens J.A."/>
            <person name="Kallen N."/>
            <person name="Kersten P."/>
            <person name="Kohler A."/>
            <person name="Kuees U."/>
            <person name="Kumar T.K.A."/>
            <person name="Kuo A."/>
            <person name="LaButti K."/>
            <person name="Larrondo L.F."/>
            <person name="Lindquist E."/>
            <person name="Ling A."/>
            <person name="Lombard V."/>
            <person name="Lucas S."/>
            <person name="Lundell T."/>
            <person name="Martin R."/>
            <person name="McLaughlin D.J."/>
            <person name="Morgenstern I."/>
            <person name="Morin E."/>
            <person name="Murat C."/>
            <person name="Nagy L.G."/>
            <person name="Nolan M."/>
            <person name="Ohm R.A."/>
            <person name="Patyshakuliyeva A."/>
            <person name="Rokas A."/>
            <person name="Ruiz-Duenas F.J."/>
            <person name="Sabat G."/>
            <person name="Salamov A."/>
            <person name="Samejima M."/>
            <person name="Schmutz J."/>
            <person name="Slot J.C."/>
            <person name="St John F."/>
            <person name="Stenlid J."/>
            <person name="Sun H."/>
            <person name="Sun S."/>
            <person name="Syed K."/>
            <person name="Tsang A."/>
            <person name="Wiebenga A."/>
            <person name="Young D."/>
            <person name="Pisabarro A."/>
            <person name="Eastwood D.C."/>
            <person name="Martin F."/>
            <person name="Cullen D."/>
            <person name="Grigoriev I.V."/>
            <person name="Hibbett D.S."/>
        </authorList>
    </citation>
    <scope>NUCLEOTIDE SEQUENCE [LARGE SCALE GENOMIC DNA]</scope>
    <source>
        <strain evidence="3">RWD-64-598 SS2</strain>
    </source>
</reference>
<dbReference type="InterPro" id="IPR006086">
    <property type="entry name" value="XPG-I_dom"/>
</dbReference>
<dbReference type="SUPFAM" id="SSF47807">
    <property type="entry name" value="5' to 3' exonuclease, C-terminal subdomain"/>
    <property type="match status" value="1"/>
</dbReference>
<dbReference type="InterPro" id="IPR036279">
    <property type="entry name" value="5-3_exonuclease_C_sf"/>
</dbReference>
<sequence>MPASEAVHSSHVNSARVGQYADLKILVNKLSDLLRLPVHPLFVFDGMDRPSEKRGKRVDVKHKHHLEEGFRDFIQVYGFNQHTAPGEAEAELAAMSCHNLLDGVLTTDSDVILFGAKHVIRELPESDGNKRSHQVKIFTEESIRKSGWDCHRLLLVALLSGADYDMGCGIKVASQLAKGDLGEKLVHAFTGCPAPQFLRFCVEWRKDLRDTLRENAKGALARKHGNIADNVPNTFPSLSVLGNYLCPVTSHSLSLDTPRDIVGLRSPQSLQTDVTKLTSLHTLLQLDASKSTEIYSRQYLGGNLHASNIPCTS</sequence>
<dbReference type="AlphaFoldDB" id="R7SD85"/>
<accession>R7SD85</accession>
<dbReference type="Pfam" id="PF00867">
    <property type="entry name" value="XPG_I"/>
    <property type="match status" value="1"/>
</dbReference>
<dbReference type="GO" id="GO:0006281">
    <property type="term" value="P:DNA repair"/>
    <property type="evidence" value="ECO:0007669"/>
    <property type="project" value="UniProtKB-ARBA"/>
</dbReference>
<dbReference type="eggNOG" id="KOG2520">
    <property type="taxonomic scope" value="Eukaryota"/>
</dbReference>
<dbReference type="PANTHER" id="PTHR11081">
    <property type="entry name" value="FLAP ENDONUCLEASE FAMILY MEMBER"/>
    <property type="match status" value="1"/>
</dbReference>
<name>R7SD85_CONPW</name>
<dbReference type="KEGG" id="cput:CONPUDRAFT_133375"/>
<dbReference type="EMBL" id="JH711594">
    <property type="protein sequence ID" value="EIW74128.1"/>
    <property type="molecule type" value="Genomic_DNA"/>
</dbReference>
<dbReference type="RefSeq" id="XP_007775704.1">
    <property type="nucleotide sequence ID" value="XM_007777514.1"/>
</dbReference>
<dbReference type="OMA" id="QYNDASH"/>
<protein>
    <submittedName>
        <fullName evidence="2">PIN domain-like protein</fullName>
    </submittedName>
</protein>
<evidence type="ECO:0000259" key="1">
    <source>
        <dbReference type="SMART" id="SM00484"/>
    </source>
</evidence>
<dbReference type="OrthoDB" id="2959108at2759"/>
<evidence type="ECO:0000313" key="2">
    <source>
        <dbReference type="EMBL" id="EIW74128.1"/>
    </source>
</evidence>
<dbReference type="Gene3D" id="3.40.50.1010">
    <property type="entry name" value="5'-nuclease"/>
    <property type="match status" value="1"/>
</dbReference>
<dbReference type="CDD" id="cd09870">
    <property type="entry name" value="PIN_YEN1"/>
    <property type="match status" value="1"/>
</dbReference>
<dbReference type="PANTHER" id="PTHR11081:SF75">
    <property type="entry name" value="ENDONUCLEASE, PUTATIVE (AFU_ORTHOLOGUE AFUA_3G13260)-RELATED"/>
    <property type="match status" value="1"/>
</dbReference>
<dbReference type="SMART" id="SM00484">
    <property type="entry name" value="XPGI"/>
    <property type="match status" value="1"/>
</dbReference>
<dbReference type="GeneID" id="19200474"/>
<gene>
    <name evidence="2" type="ORF">CONPUDRAFT_133375</name>
</gene>
<dbReference type="SUPFAM" id="SSF88723">
    <property type="entry name" value="PIN domain-like"/>
    <property type="match status" value="1"/>
</dbReference>
<dbReference type="PRINTS" id="PR00853">
    <property type="entry name" value="XPGRADSUPER"/>
</dbReference>